<evidence type="ECO:0000313" key="2">
    <source>
        <dbReference type="Proteomes" id="UP000515291"/>
    </source>
</evidence>
<dbReference type="KEGG" id="trb:HB776_09575"/>
<dbReference type="AlphaFoldDB" id="A0A7G6TXH6"/>
<name>A0A7G6TXH6_9BRAD</name>
<sequence length="65" mass="7138">MQRQKNVQHARAGRVQMRSIFFRRPSTAKIGVSHFIDVVRDNKAAGSASSAQLLKGEQQAKVSSA</sequence>
<protein>
    <submittedName>
        <fullName evidence="1">Uncharacterized protein</fullName>
    </submittedName>
</protein>
<reference evidence="2" key="1">
    <citation type="journal article" date="2020" name="Mol. Plant Microbe">
        <title>Rhizobial microsymbionts of the narrowly endemic Oxytropis species growing in Kamchatka are characterized by significant genetic diversity and possess a set of genes that are associated with T3SS and T6SS secretion systems and can affect the development of symbiosis.</title>
        <authorList>
            <person name="Safronova V."/>
            <person name="Guro P."/>
            <person name="Sazanova A."/>
            <person name="Kuznetsova I."/>
            <person name="Belimov A."/>
            <person name="Yakubov V."/>
            <person name="Chirak E."/>
            <person name="Afonin A."/>
            <person name="Gogolev Y."/>
            <person name="Andronov E."/>
            <person name="Tikhonovich I."/>
        </authorList>
    </citation>
    <scope>NUCLEOTIDE SEQUENCE [LARGE SCALE GENOMIC DNA]</scope>
    <source>
        <strain evidence="2">581</strain>
    </source>
</reference>
<accession>A0A7G6TXH6</accession>
<dbReference type="EMBL" id="CP050292">
    <property type="protein sequence ID" value="QND71458.1"/>
    <property type="molecule type" value="Genomic_DNA"/>
</dbReference>
<organism evidence="1 2">
    <name type="scientific">Tardiphaga robiniae</name>
    <dbReference type="NCBI Taxonomy" id="943830"/>
    <lineage>
        <taxon>Bacteria</taxon>
        <taxon>Pseudomonadati</taxon>
        <taxon>Pseudomonadota</taxon>
        <taxon>Alphaproteobacteria</taxon>
        <taxon>Hyphomicrobiales</taxon>
        <taxon>Nitrobacteraceae</taxon>
        <taxon>Tardiphaga</taxon>
    </lineage>
</organism>
<gene>
    <name evidence="1" type="ORF">HB776_09575</name>
</gene>
<evidence type="ECO:0000313" key="1">
    <source>
        <dbReference type="EMBL" id="QND71458.1"/>
    </source>
</evidence>
<dbReference type="Proteomes" id="UP000515291">
    <property type="component" value="Chromosome"/>
</dbReference>
<proteinExistence type="predicted"/>
<dbReference type="RefSeq" id="WP_184517229.1">
    <property type="nucleotide sequence ID" value="NZ_CP050292.1"/>
</dbReference>